<dbReference type="EnsemblMetazoa" id="XM_008186636.1">
    <property type="protein sequence ID" value="XP_008184858.1"/>
    <property type="gene ID" value="LOC103309919"/>
</dbReference>
<protein>
    <recommendedName>
        <fullName evidence="7">DDE Tnp4 domain-containing protein</fullName>
    </recommendedName>
</protein>
<evidence type="ECO:0000259" key="3">
    <source>
        <dbReference type="Pfam" id="PF13359"/>
    </source>
</evidence>
<dbReference type="PANTHER" id="PTHR23080:SF144">
    <property type="entry name" value="SPINDLE AND KINETOCHORE ASSOCIATED COMPLEX SUBUNIT 3"/>
    <property type="match status" value="1"/>
</dbReference>
<proteinExistence type="predicted"/>
<dbReference type="Proteomes" id="UP000007819">
    <property type="component" value="Chromosome X"/>
</dbReference>
<feature type="domain" description="DDE Tnp4" evidence="3">
    <location>
        <begin position="129"/>
        <end position="208"/>
    </location>
</feature>
<name>A0A8R2B7C4_ACYPI</name>
<dbReference type="KEGG" id="api:103309919"/>
<dbReference type="OrthoDB" id="8195867at2759"/>
<organism evidence="5 6">
    <name type="scientific">Acyrthosiphon pisum</name>
    <name type="common">Pea aphid</name>
    <dbReference type="NCBI Taxonomy" id="7029"/>
    <lineage>
        <taxon>Eukaryota</taxon>
        <taxon>Metazoa</taxon>
        <taxon>Ecdysozoa</taxon>
        <taxon>Arthropoda</taxon>
        <taxon>Hexapoda</taxon>
        <taxon>Insecta</taxon>
        <taxon>Pterygota</taxon>
        <taxon>Neoptera</taxon>
        <taxon>Paraneoptera</taxon>
        <taxon>Hemiptera</taxon>
        <taxon>Sternorrhyncha</taxon>
        <taxon>Aphidomorpha</taxon>
        <taxon>Aphidoidea</taxon>
        <taxon>Aphididae</taxon>
        <taxon>Macrosiphini</taxon>
        <taxon>Acyrthosiphon</taxon>
    </lineage>
</organism>
<keyword evidence="6" id="KW-1185">Reference proteome</keyword>
<dbReference type="InterPro" id="IPR027805">
    <property type="entry name" value="Transposase_HTH_dom"/>
</dbReference>
<sequence length="253" mass="28815">MDVFKLILESIKPGLTVSNQRLTEFQKLLLCLMKLRLNLPFKDLGFRFNITCATASMIFRKVIILLEHMFKRLIYWPDREALRNCFEITIEKPSNLKARVQRWSSYKNKNTVKYLIAITPQGSISFISEGDVVLADRGFTISESVGFHCATLKTPGFTKGLPQLHPCTIEETRKIASVRIHVERVIGLTRSKFKILNGPVQITTLKNQDDTTCLLDSIVTAQFLYVRVSSYVSIGFISVFEKCLPNNSGRMDS</sequence>
<evidence type="ECO:0000256" key="1">
    <source>
        <dbReference type="ARBA" id="ARBA00001968"/>
    </source>
</evidence>
<dbReference type="Pfam" id="PF13359">
    <property type="entry name" value="DDE_Tnp_4"/>
    <property type="match status" value="1"/>
</dbReference>
<dbReference type="PANTHER" id="PTHR23080">
    <property type="entry name" value="THAP DOMAIN PROTEIN"/>
    <property type="match status" value="1"/>
</dbReference>
<dbReference type="InterPro" id="IPR027806">
    <property type="entry name" value="HARBI1_dom"/>
</dbReference>
<evidence type="ECO:0008006" key="7">
    <source>
        <dbReference type="Google" id="ProtNLM"/>
    </source>
</evidence>
<dbReference type="GO" id="GO:0046872">
    <property type="term" value="F:metal ion binding"/>
    <property type="evidence" value="ECO:0007669"/>
    <property type="project" value="UniProtKB-KW"/>
</dbReference>
<comment type="cofactor">
    <cofactor evidence="1">
        <name>a divalent metal cation</name>
        <dbReference type="ChEBI" id="CHEBI:60240"/>
    </cofactor>
</comment>
<dbReference type="Pfam" id="PF13613">
    <property type="entry name" value="HTH_Tnp_4"/>
    <property type="match status" value="1"/>
</dbReference>
<reference evidence="6" key="1">
    <citation type="submission" date="2010-06" db="EMBL/GenBank/DDBJ databases">
        <authorList>
            <person name="Jiang H."/>
            <person name="Abraham K."/>
            <person name="Ali S."/>
            <person name="Alsbrooks S.L."/>
            <person name="Anim B.N."/>
            <person name="Anosike U.S."/>
            <person name="Attaway T."/>
            <person name="Bandaranaike D.P."/>
            <person name="Battles P.K."/>
            <person name="Bell S.N."/>
            <person name="Bell A.V."/>
            <person name="Beltran B."/>
            <person name="Bickham C."/>
            <person name="Bustamante Y."/>
            <person name="Caleb T."/>
            <person name="Canada A."/>
            <person name="Cardenas V."/>
            <person name="Carter K."/>
            <person name="Chacko J."/>
            <person name="Chandrabose M.N."/>
            <person name="Chavez D."/>
            <person name="Chavez A."/>
            <person name="Chen L."/>
            <person name="Chu H.-S."/>
            <person name="Claassen K.J."/>
            <person name="Cockrell R."/>
            <person name="Collins M."/>
            <person name="Cooper J.A."/>
            <person name="Cree A."/>
            <person name="Curry S.M."/>
            <person name="Da Y."/>
            <person name="Dao M.D."/>
            <person name="Das B."/>
            <person name="Davila M.-L."/>
            <person name="Davy-Carroll L."/>
            <person name="Denson S."/>
            <person name="Dinh H."/>
            <person name="Ebong V.E."/>
            <person name="Edwards J.R."/>
            <person name="Egan A."/>
            <person name="El-Daye J."/>
            <person name="Escobedo L."/>
            <person name="Fernandez S."/>
            <person name="Fernando P.R."/>
            <person name="Flagg N."/>
            <person name="Forbes L.D."/>
            <person name="Fowler R.G."/>
            <person name="Fu Q."/>
            <person name="Gabisi R.A."/>
            <person name="Ganer J."/>
            <person name="Garbino Pronczuk A."/>
            <person name="Garcia R.M."/>
            <person name="Garner T."/>
            <person name="Garrett T.E."/>
            <person name="Gonzalez D.A."/>
            <person name="Hamid H."/>
            <person name="Hawkins E.S."/>
            <person name="Hirani K."/>
            <person name="Hogues M.E."/>
            <person name="Hollins B."/>
            <person name="Hsiao C.-H."/>
            <person name="Jabil R."/>
            <person name="James M.L."/>
            <person name="Jhangiani S.N."/>
            <person name="Johnson B."/>
            <person name="Johnson Q."/>
            <person name="Joshi V."/>
            <person name="Kalu J.B."/>
            <person name="Kam C."/>
            <person name="Kashfia A."/>
            <person name="Keebler J."/>
            <person name="Kisamo H."/>
            <person name="Kovar C.L."/>
            <person name="Lago L.A."/>
            <person name="Lai C.-Y."/>
            <person name="Laidlaw J."/>
            <person name="Lara F."/>
            <person name="Le T.-K."/>
            <person name="Lee S.L."/>
            <person name="Legall F.H."/>
            <person name="Lemon S.J."/>
            <person name="Lewis L.R."/>
            <person name="Li B."/>
            <person name="Liu Y."/>
            <person name="Liu Y.-S."/>
            <person name="Lopez J."/>
            <person name="Lozado R.J."/>
            <person name="Lu J."/>
            <person name="Madu R.C."/>
            <person name="Maheshwari M."/>
            <person name="Maheshwari R."/>
            <person name="Malloy K."/>
            <person name="Martinez E."/>
            <person name="Mathew T."/>
            <person name="Mercado I.C."/>
            <person name="Mercado C."/>
            <person name="Meyer B."/>
            <person name="Montgomery K."/>
            <person name="Morgan M.B."/>
            <person name="Munidasa M."/>
            <person name="Nazareth L.V."/>
            <person name="Nelson J."/>
            <person name="Ng B.M."/>
            <person name="Nguyen N.B."/>
            <person name="Nguyen P.Q."/>
            <person name="Nguyen T."/>
            <person name="Obregon M."/>
            <person name="Okwuonu G.O."/>
            <person name="Onwere C.G."/>
            <person name="Orozco G."/>
            <person name="Parra A."/>
            <person name="Patel S."/>
            <person name="Patil S."/>
            <person name="Perez A."/>
            <person name="Perez Y."/>
            <person name="Pham C."/>
            <person name="Primus E.L."/>
            <person name="Pu L.-L."/>
            <person name="Puazo M."/>
            <person name="Qin X."/>
            <person name="Quiroz J.B."/>
            <person name="Reese J."/>
            <person name="Richards S."/>
            <person name="Rives C.M."/>
            <person name="Robberts R."/>
            <person name="Ruiz S.J."/>
            <person name="Ruiz M.J."/>
            <person name="Santibanez J."/>
            <person name="Schneider B.W."/>
            <person name="Sisson I."/>
            <person name="Smith M."/>
            <person name="Sodergren E."/>
            <person name="Song X.-Z."/>
            <person name="Song B.B."/>
            <person name="Summersgill H."/>
            <person name="Thelus R."/>
            <person name="Thornton R.D."/>
            <person name="Trejos Z.Y."/>
            <person name="Usmani K."/>
            <person name="Vattathil S."/>
            <person name="Villasana D."/>
            <person name="Walker D.L."/>
            <person name="Wang S."/>
            <person name="Wang K."/>
            <person name="White C.S."/>
            <person name="Williams A.C."/>
            <person name="Williamson J."/>
            <person name="Wilson K."/>
            <person name="Woghiren I.O."/>
            <person name="Woodworth J.R."/>
            <person name="Worley K.C."/>
            <person name="Wright R.A."/>
            <person name="Wu W."/>
            <person name="Young L."/>
            <person name="Zhang L."/>
            <person name="Zhang J."/>
            <person name="Zhu Y."/>
            <person name="Muzny D.M."/>
            <person name="Weinstock G."/>
            <person name="Gibbs R.A."/>
        </authorList>
    </citation>
    <scope>NUCLEOTIDE SEQUENCE [LARGE SCALE GENOMIC DNA]</scope>
    <source>
        <strain evidence="6">LSR1</strain>
    </source>
</reference>
<reference evidence="5" key="2">
    <citation type="submission" date="2022-06" db="UniProtKB">
        <authorList>
            <consortium name="EnsemblMetazoa"/>
        </authorList>
    </citation>
    <scope>IDENTIFICATION</scope>
</reference>
<dbReference type="AlphaFoldDB" id="A0A8R2B7C4"/>
<evidence type="ECO:0000313" key="6">
    <source>
        <dbReference type="Proteomes" id="UP000007819"/>
    </source>
</evidence>
<evidence type="ECO:0000313" key="5">
    <source>
        <dbReference type="EnsemblMetazoa" id="XP_008184858.1"/>
    </source>
</evidence>
<feature type="domain" description="Transposase Helix-turn-helix" evidence="4">
    <location>
        <begin position="20"/>
        <end position="71"/>
    </location>
</feature>
<accession>A0A8R2B7C4</accession>
<evidence type="ECO:0000256" key="2">
    <source>
        <dbReference type="ARBA" id="ARBA00022723"/>
    </source>
</evidence>
<keyword evidence="2" id="KW-0479">Metal-binding</keyword>
<evidence type="ECO:0000259" key="4">
    <source>
        <dbReference type="Pfam" id="PF13613"/>
    </source>
</evidence>
<dbReference type="RefSeq" id="XP_008184858.1">
    <property type="nucleotide sequence ID" value="XM_008186636.1"/>
</dbReference>
<dbReference type="GeneID" id="103309919"/>